<feature type="transmembrane region" description="Helical" evidence="1">
    <location>
        <begin position="42"/>
        <end position="61"/>
    </location>
</feature>
<evidence type="ECO:0000313" key="3">
    <source>
        <dbReference type="Proteomes" id="UP000718451"/>
    </source>
</evidence>
<dbReference type="EMBL" id="JAAWWL010000002">
    <property type="protein sequence ID" value="NKI32154.1"/>
    <property type="molecule type" value="Genomic_DNA"/>
</dbReference>
<accession>A0ABX1GQH6</accession>
<keyword evidence="1" id="KW-0812">Transmembrane</keyword>
<evidence type="ECO:0000313" key="2">
    <source>
        <dbReference type="EMBL" id="NKI32154.1"/>
    </source>
</evidence>
<organism evidence="2 3">
    <name type="scientific">Croceivirga thetidis</name>
    <dbReference type="NCBI Taxonomy" id="2721623"/>
    <lineage>
        <taxon>Bacteria</taxon>
        <taxon>Pseudomonadati</taxon>
        <taxon>Bacteroidota</taxon>
        <taxon>Flavobacteriia</taxon>
        <taxon>Flavobacteriales</taxon>
        <taxon>Flavobacteriaceae</taxon>
        <taxon>Croceivirga</taxon>
    </lineage>
</organism>
<feature type="transmembrane region" description="Helical" evidence="1">
    <location>
        <begin position="12"/>
        <end position="30"/>
    </location>
</feature>
<protein>
    <recommendedName>
        <fullName evidence="4">Chloroplast import component protein (Tic20)</fullName>
    </recommendedName>
</protein>
<feature type="transmembrane region" description="Helical" evidence="1">
    <location>
        <begin position="67"/>
        <end position="86"/>
    </location>
</feature>
<dbReference type="Proteomes" id="UP000718451">
    <property type="component" value="Unassembled WGS sequence"/>
</dbReference>
<reference evidence="2 3" key="1">
    <citation type="submission" date="2020-04" db="EMBL/GenBank/DDBJ databases">
        <authorList>
            <person name="Yoon J."/>
        </authorList>
    </citation>
    <scope>NUCLEOTIDE SEQUENCE [LARGE SCALE GENOMIC DNA]</scope>
    <source>
        <strain evidence="2 3">DJ-13</strain>
    </source>
</reference>
<evidence type="ECO:0000256" key="1">
    <source>
        <dbReference type="SAM" id="Phobius"/>
    </source>
</evidence>
<name>A0ABX1GQH6_9FLAO</name>
<evidence type="ECO:0008006" key="4">
    <source>
        <dbReference type="Google" id="ProtNLM"/>
    </source>
</evidence>
<sequence>MKLNKKEVEAGKTAALVAYLTIVGCLIAITMNLEPKNNFARFHIRQAFGIHLTFHALAIFFNYANIPFAWVGLYVFYLILWGYGFWGAINGELKLIPAIGSYFQKWFTFIS</sequence>
<keyword evidence="1" id="KW-1133">Transmembrane helix</keyword>
<proteinExistence type="predicted"/>
<dbReference type="PROSITE" id="PS51257">
    <property type="entry name" value="PROKAR_LIPOPROTEIN"/>
    <property type="match status" value="1"/>
</dbReference>
<gene>
    <name evidence="2" type="ORF">HCU67_09395</name>
</gene>
<keyword evidence="1" id="KW-0472">Membrane</keyword>
<comment type="caution">
    <text evidence="2">The sequence shown here is derived from an EMBL/GenBank/DDBJ whole genome shotgun (WGS) entry which is preliminary data.</text>
</comment>
<keyword evidence="3" id="KW-1185">Reference proteome</keyword>